<feature type="transmembrane region" description="Helical" evidence="2">
    <location>
        <begin position="52"/>
        <end position="71"/>
    </location>
</feature>
<feature type="signal peptide" evidence="3">
    <location>
        <begin position="1"/>
        <end position="20"/>
    </location>
</feature>
<protein>
    <recommendedName>
        <fullName evidence="4">EF-hand domain-containing protein</fullName>
    </recommendedName>
</protein>
<evidence type="ECO:0000256" key="3">
    <source>
        <dbReference type="SAM" id="SignalP"/>
    </source>
</evidence>
<dbReference type="PANTHER" id="PTHR31495">
    <property type="entry name" value="PEROXYGENASE 3-RELATED"/>
    <property type="match status" value="1"/>
</dbReference>
<gene>
    <name evidence="5" type="ORF">Cni_G00625</name>
</gene>
<keyword evidence="2" id="KW-0472">Membrane</keyword>
<dbReference type="InterPro" id="IPR011992">
    <property type="entry name" value="EF-hand-dom_pair"/>
</dbReference>
<dbReference type="GO" id="GO:0005509">
    <property type="term" value="F:calcium ion binding"/>
    <property type="evidence" value="ECO:0007669"/>
    <property type="project" value="InterPro"/>
</dbReference>
<accession>A0AAQ3JN44</accession>
<keyword evidence="2" id="KW-1133">Transmembrane helix</keyword>
<dbReference type="PANTHER" id="PTHR31495:SF1">
    <property type="entry name" value="INACTIVE PEROXYGENASE-LIKE PROTEIN-RELATED"/>
    <property type="match status" value="1"/>
</dbReference>
<keyword evidence="3" id="KW-0732">Signal</keyword>
<name>A0AAQ3JN44_9LILI</name>
<reference evidence="5 6" key="1">
    <citation type="submission" date="2023-10" db="EMBL/GenBank/DDBJ databases">
        <title>Chromosome-scale genome assembly provides insights into flower coloration mechanisms of Canna indica.</title>
        <authorList>
            <person name="Li C."/>
        </authorList>
    </citation>
    <scope>NUCLEOTIDE SEQUENCE [LARGE SCALE GENOMIC DNA]</scope>
    <source>
        <tissue evidence="5">Flower</tissue>
    </source>
</reference>
<comment type="similarity">
    <text evidence="1">Belongs to the caleosin family.</text>
</comment>
<organism evidence="5 6">
    <name type="scientific">Canna indica</name>
    <name type="common">Indian-shot</name>
    <dbReference type="NCBI Taxonomy" id="4628"/>
    <lineage>
        <taxon>Eukaryota</taxon>
        <taxon>Viridiplantae</taxon>
        <taxon>Streptophyta</taxon>
        <taxon>Embryophyta</taxon>
        <taxon>Tracheophyta</taxon>
        <taxon>Spermatophyta</taxon>
        <taxon>Magnoliopsida</taxon>
        <taxon>Liliopsida</taxon>
        <taxon>Zingiberales</taxon>
        <taxon>Cannaceae</taxon>
        <taxon>Canna</taxon>
    </lineage>
</organism>
<proteinExistence type="inferred from homology"/>
<keyword evidence="2" id="KW-0812">Transmembrane</keyword>
<feature type="chain" id="PRO_5042992004" description="EF-hand domain-containing protein" evidence="3">
    <location>
        <begin position="21"/>
        <end position="84"/>
    </location>
</feature>
<evidence type="ECO:0000259" key="4">
    <source>
        <dbReference type="PROSITE" id="PS50222"/>
    </source>
</evidence>
<dbReference type="Pfam" id="PF05042">
    <property type="entry name" value="Caleosin"/>
    <property type="match status" value="1"/>
</dbReference>
<keyword evidence="6" id="KW-1185">Reference proteome</keyword>
<dbReference type="SUPFAM" id="SSF47473">
    <property type="entry name" value="EF-hand"/>
    <property type="match status" value="1"/>
</dbReference>
<dbReference type="PROSITE" id="PS50222">
    <property type="entry name" value="EF_HAND_2"/>
    <property type="match status" value="1"/>
</dbReference>
<evidence type="ECO:0000256" key="2">
    <source>
        <dbReference type="SAM" id="Phobius"/>
    </source>
</evidence>
<evidence type="ECO:0000313" key="6">
    <source>
        <dbReference type="Proteomes" id="UP001327560"/>
    </source>
</evidence>
<dbReference type="InterPro" id="IPR007736">
    <property type="entry name" value="Caleosin-related"/>
</dbReference>
<dbReference type="Proteomes" id="UP001327560">
    <property type="component" value="Chromosome 1"/>
</dbReference>
<evidence type="ECO:0000256" key="1">
    <source>
        <dbReference type="ARBA" id="ARBA00006765"/>
    </source>
</evidence>
<dbReference type="EMBL" id="CP136890">
    <property type="protein sequence ID" value="WOK91934.1"/>
    <property type="molecule type" value="Genomic_DNA"/>
</dbReference>
<dbReference type="AlphaFoldDB" id="A0AAQ3JN44"/>
<feature type="domain" description="EF-hand" evidence="4">
    <location>
        <begin position="21"/>
        <end position="56"/>
    </location>
</feature>
<sequence length="84" mass="8893">MKSIISAAFLLLIFATGSKAEEQSALQKHVSFFDKNNDGIIYPSETYNGMRAIGVNIALAAAGSALINGFLSPKTSPVSDKRGM</sequence>
<dbReference type="InterPro" id="IPR002048">
    <property type="entry name" value="EF_hand_dom"/>
</dbReference>
<evidence type="ECO:0000313" key="5">
    <source>
        <dbReference type="EMBL" id="WOK91934.1"/>
    </source>
</evidence>
<dbReference type="GO" id="GO:0004497">
    <property type="term" value="F:monooxygenase activity"/>
    <property type="evidence" value="ECO:0007669"/>
    <property type="project" value="TreeGrafter"/>
</dbReference>